<protein>
    <submittedName>
        <fullName evidence="2">Uncharacterized protein</fullName>
    </submittedName>
</protein>
<dbReference type="AlphaFoldDB" id="A0A6G5AI33"/>
<dbReference type="EMBL" id="GIKN01007670">
    <property type="protein sequence ID" value="NIE49943.1"/>
    <property type="molecule type" value="Transcribed_RNA"/>
</dbReference>
<keyword evidence="1" id="KW-0812">Transmembrane</keyword>
<organism evidence="2">
    <name type="scientific">Rhipicephalus microplus</name>
    <name type="common">Cattle tick</name>
    <name type="synonym">Boophilus microplus</name>
    <dbReference type="NCBI Taxonomy" id="6941"/>
    <lineage>
        <taxon>Eukaryota</taxon>
        <taxon>Metazoa</taxon>
        <taxon>Ecdysozoa</taxon>
        <taxon>Arthropoda</taxon>
        <taxon>Chelicerata</taxon>
        <taxon>Arachnida</taxon>
        <taxon>Acari</taxon>
        <taxon>Parasitiformes</taxon>
        <taxon>Ixodida</taxon>
        <taxon>Ixodoidea</taxon>
        <taxon>Ixodidae</taxon>
        <taxon>Rhipicephalinae</taxon>
        <taxon>Rhipicephalus</taxon>
        <taxon>Boophilus</taxon>
    </lineage>
</organism>
<proteinExistence type="predicted"/>
<accession>A0A6G5AI33</accession>
<name>A0A6G5AI33_RHIMP</name>
<reference evidence="2" key="1">
    <citation type="submission" date="2020-03" db="EMBL/GenBank/DDBJ databases">
        <title>A transcriptome and proteome of the tick Rhipicephalus microplus shaped by the genetic composition of its hosts and developmental stage.</title>
        <authorList>
            <person name="Garcia G.R."/>
            <person name="Ribeiro J.M.C."/>
            <person name="Maruyama S.R."/>
            <person name="Gardinasse L.G."/>
            <person name="Nelson K."/>
            <person name="Ferreira B.R."/>
            <person name="Andrade T.G."/>
            <person name="Santos I.K.F.M."/>
        </authorList>
    </citation>
    <scope>NUCLEOTIDE SEQUENCE</scope>
    <source>
        <strain evidence="2">NSGR</strain>
        <tissue evidence="2">Salivary glands</tissue>
    </source>
</reference>
<keyword evidence="1" id="KW-1133">Transmembrane helix</keyword>
<keyword evidence="1" id="KW-0472">Membrane</keyword>
<evidence type="ECO:0000313" key="2">
    <source>
        <dbReference type="EMBL" id="NIE49943.1"/>
    </source>
</evidence>
<sequence length="124" mass="13789">MSLATDEIVVRVGTSTRCAHLAFVTDSVLHVSSISTLRETRSSVVSSNCLVCNTTFIQHNLHRFVVSGCLSVTTECTEGFCTAMPLVYRSKKYLCLLMNFCSTCPVVRAMCFFIYAKQLFDQPV</sequence>
<evidence type="ECO:0000256" key="1">
    <source>
        <dbReference type="SAM" id="Phobius"/>
    </source>
</evidence>
<feature type="transmembrane region" description="Helical" evidence="1">
    <location>
        <begin position="93"/>
        <end position="116"/>
    </location>
</feature>